<keyword evidence="1" id="KW-1133">Transmembrane helix</keyword>
<name>A0A318Y3Y8_9FIRM</name>
<sequence>MKEHFLKIFALIWLLNFFFIMYMLIDGAKYPLNLMAEKQAYTQLIKIDGVGDIKAKRIIKQSKKISSVKDLDTRNIKYSKYFTVRSWDMRTDVMYIMFGISLGIMIFGIILFLGMLYKQGIKISVNKYIVLDSKDNKKGT</sequence>
<evidence type="ECO:0000313" key="3">
    <source>
        <dbReference type="Proteomes" id="UP000248132"/>
    </source>
</evidence>
<dbReference type="AlphaFoldDB" id="A0A318Y3Y8"/>
<keyword evidence="1" id="KW-0812">Transmembrane</keyword>
<feature type="transmembrane region" description="Helical" evidence="1">
    <location>
        <begin position="5"/>
        <end position="25"/>
    </location>
</feature>
<evidence type="ECO:0000313" key="2">
    <source>
        <dbReference type="EMBL" id="PYG86751.1"/>
    </source>
</evidence>
<gene>
    <name evidence="2" type="ORF">LY28_02777</name>
</gene>
<evidence type="ECO:0000256" key="1">
    <source>
        <dbReference type="SAM" id="Phobius"/>
    </source>
</evidence>
<dbReference type="EMBL" id="QKMR01000017">
    <property type="protein sequence ID" value="PYG86751.1"/>
    <property type="molecule type" value="Genomic_DNA"/>
</dbReference>
<keyword evidence="1" id="KW-0472">Membrane</keyword>
<feature type="transmembrane region" description="Helical" evidence="1">
    <location>
        <begin position="93"/>
        <end position="117"/>
    </location>
</feature>
<dbReference type="Proteomes" id="UP000248132">
    <property type="component" value="Unassembled WGS sequence"/>
</dbReference>
<keyword evidence="3" id="KW-1185">Reference proteome</keyword>
<reference evidence="2 3" key="1">
    <citation type="submission" date="2018-06" db="EMBL/GenBank/DDBJ databases">
        <title>Genomic Encyclopedia of Type Strains, Phase I: the one thousand microbial genomes (KMG-I) project.</title>
        <authorList>
            <person name="Kyrpides N."/>
        </authorList>
    </citation>
    <scope>NUCLEOTIDE SEQUENCE [LARGE SCALE GENOMIC DNA]</scope>
    <source>
        <strain evidence="2 3">DSM 19573</strain>
    </source>
</reference>
<accession>A0A318Y3Y8</accession>
<dbReference type="RefSeq" id="WP_110462774.1">
    <property type="nucleotide sequence ID" value="NZ_QKMR01000017.1"/>
</dbReference>
<organism evidence="2 3">
    <name type="scientific">Ruminiclostridium sufflavum DSM 19573</name>
    <dbReference type="NCBI Taxonomy" id="1121337"/>
    <lineage>
        <taxon>Bacteria</taxon>
        <taxon>Bacillati</taxon>
        <taxon>Bacillota</taxon>
        <taxon>Clostridia</taxon>
        <taxon>Eubacteriales</taxon>
        <taxon>Oscillospiraceae</taxon>
        <taxon>Ruminiclostridium</taxon>
    </lineage>
</organism>
<proteinExistence type="predicted"/>
<comment type="caution">
    <text evidence="2">The sequence shown here is derived from an EMBL/GenBank/DDBJ whole genome shotgun (WGS) entry which is preliminary data.</text>
</comment>
<protein>
    <submittedName>
        <fullName evidence="2">Uncharacterized protein</fullName>
    </submittedName>
</protein>